<dbReference type="FunFam" id="3.30.70.2740:FF:000001">
    <property type="entry name" value="D-lactate dehydrogenase mitochondrial"/>
    <property type="match status" value="1"/>
</dbReference>
<dbReference type="GO" id="GO:0071949">
    <property type="term" value="F:FAD binding"/>
    <property type="evidence" value="ECO:0007669"/>
    <property type="project" value="InterPro"/>
</dbReference>
<dbReference type="InterPro" id="IPR016164">
    <property type="entry name" value="FAD-linked_Oxase-like_C"/>
</dbReference>
<dbReference type="EC" id="1.-.-.-" evidence="7"/>
<dbReference type="SUPFAM" id="SSF55103">
    <property type="entry name" value="FAD-linked oxidases, C-terminal domain"/>
    <property type="match status" value="1"/>
</dbReference>
<comment type="cofactor">
    <cofactor evidence="1">
        <name>FAD</name>
        <dbReference type="ChEBI" id="CHEBI:57692"/>
    </cofactor>
</comment>
<gene>
    <name evidence="7" type="ORF">DSM112329_05175</name>
</gene>
<sequence length="454" mass="46391">MRSDLARIVGDQYVLGHPAPPAPEWTQDASIAMGLRGHADAVVLPRDAEQVAAVVAWCYERGVAIVPRGGGTGYSGGATPAPVPELAGPEGTVVVALDRLDRIRSFDPGLWRINVEAGVTTQTLARHARENGLFFPVDPGAAEASQIGGNIATNAGGPHCFKYGVTRAWVTGLEAVLAPGELVSVGGPTRKDVAGYDLVGLLTGSEGTLGIVTAAWLRLIPAPVHAPVPVAAAYPTIDAGCAAIEAVLASGTVPATIEYLDAGALAAAGASFPGGLPGDAQFLVICEADGGPDDVAELLEALGPGARPHEPKELWRWRDGVGIAVTAVQGGKLSEDIGVPLDRLAEGIAGTVEIGLRHGLDACSWGHAGDGNLHSTFLLTPGDGAQLARAEVATEELFDLAVSLGGTVSGEHGLGWLKRGQLSKQWAPAAVAAHRAIKLALDPAGLFNPGKKTP</sequence>
<organism evidence="7">
    <name type="scientific">Paraconexibacter sp. AEG42_29</name>
    <dbReference type="NCBI Taxonomy" id="2997339"/>
    <lineage>
        <taxon>Bacteria</taxon>
        <taxon>Bacillati</taxon>
        <taxon>Actinomycetota</taxon>
        <taxon>Thermoleophilia</taxon>
        <taxon>Solirubrobacterales</taxon>
        <taxon>Paraconexibacteraceae</taxon>
        <taxon>Paraconexibacter</taxon>
    </lineage>
</organism>
<dbReference type="Gene3D" id="1.10.45.10">
    <property type="entry name" value="Vanillyl-alcohol Oxidase, Chain A, domain 4"/>
    <property type="match status" value="1"/>
</dbReference>
<dbReference type="Pfam" id="PF01565">
    <property type="entry name" value="FAD_binding_4"/>
    <property type="match status" value="1"/>
</dbReference>
<dbReference type="Gene3D" id="3.30.70.2740">
    <property type="match status" value="1"/>
</dbReference>
<dbReference type="InterPro" id="IPR016166">
    <property type="entry name" value="FAD-bd_PCMH"/>
</dbReference>
<evidence type="ECO:0000259" key="6">
    <source>
        <dbReference type="PROSITE" id="PS51387"/>
    </source>
</evidence>
<evidence type="ECO:0000256" key="2">
    <source>
        <dbReference type="ARBA" id="ARBA00008000"/>
    </source>
</evidence>
<accession>A0AAU7B2N9</accession>
<dbReference type="FunFam" id="1.10.45.10:FF:000001">
    <property type="entry name" value="D-lactate dehydrogenase mitochondrial"/>
    <property type="match status" value="1"/>
</dbReference>
<dbReference type="InterPro" id="IPR051914">
    <property type="entry name" value="FAD-linked_OxidoTrans_Type4"/>
</dbReference>
<dbReference type="PANTHER" id="PTHR42934">
    <property type="entry name" value="GLYCOLATE OXIDASE SUBUNIT GLCD"/>
    <property type="match status" value="1"/>
</dbReference>
<dbReference type="Gene3D" id="3.30.465.10">
    <property type="match status" value="1"/>
</dbReference>
<dbReference type="AlphaFoldDB" id="A0AAU7B2N9"/>
<feature type="domain" description="FAD-binding PCMH-type" evidence="6">
    <location>
        <begin position="35"/>
        <end position="222"/>
    </location>
</feature>
<dbReference type="Pfam" id="PF02913">
    <property type="entry name" value="FAD-oxidase_C"/>
    <property type="match status" value="1"/>
</dbReference>
<dbReference type="GO" id="GO:0016491">
    <property type="term" value="F:oxidoreductase activity"/>
    <property type="evidence" value="ECO:0007669"/>
    <property type="project" value="UniProtKB-KW"/>
</dbReference>
<keyword evidence="4" id="KW-0274">FAD</keyword>
<keyword evidence="3" id="KW-0285">Flavoprotein</keyword>
<dbReference type="InterPro" id="IPR016169">
    <property type="entry name" value="FAD-bd_PCMH_sub2"/>
</dbReference>
<protein>
    <submittedName>
        <fullName evidence="7">FAD-linked oxidoreductase</fullName>
        <ecNumber evidence="7">1.-.-.-</ecNumber>
    </submittedName>
</protein>
<evidence type="ECO:0000256" key="3">
    <source>
        <dbReference type="ARBA" id="ARBA00022630"/>
    </source>
</evidence>
<dbReference type="PANTHER" id="PTHR42934:SF2">
    <property type="entry name" value="GLYCOLATE OXIDASE SUBUNIT GLCD"/>
    <property type="match status" value="1"/>
</dbReference>
<dbReference type="EMBL" id="CP114014">
    <property type="protein sequence ID" value="XAY08277.1"/>
    <property type="molecule type" value="Genomic_DNA"/>
</dbReference>
<dbReference type="InterPro" id="IPR004113">
    <property type="entry name" value="FAD-bd_oxidored_4_C"/>
</dbReference>
<evidence type="ECO:0000313" key="7">
    <source>
        <dbReference type="EMBL" id="XAY08277.1"/>
    </source>
</evidence>
<dbReference type="RefSeq" id="WP_354699458.1">
    <property type="nucleotide sequence ID" value="NZ_CP114014.1"/>
</dbReference>
<evidence type="ECO:0000256" key="1">
    <source>
        <dbReference type="ARBA" id="ARBA00001974"/>
    </source>
</evidence>
<name>A0AAU7B2N9_9ACTN</name>
<proteinExistence type="inferred from homology"/>
<dbReference type="KEGG" id="parq:DSM112329_05175"/>
<keyword evidence="5 7" id="KW-0560">Oxidoreductase</keyword>
<dbReference type="InterPro" id="IPR036318">
    <property type="entry name" value="FAD-bd_PCMH-like_sf"/>
</dbReference>
<evidence type="ECO:0000256" key="5">
    <source>
        <dbReference type="ARBA" id="ARBA00023002"/>
    </source>
</evidence>
<reference evidence="7" key="1">
    <citation type="submission" date="2022-12" db="EMBL/GenBank/DDBJ databases">
        <title>Paraconexibacter alkalitolerans sp. nov. and Baekduia alba sp. nov., isolated from soil and emended description of the genera Paraconexibacter (Chun et al., 2020) and Baekduia (An et al., 2020).</title>
        <authorList>
            <person name="Vieira S."/>
            <person name="Huber K.J."/>
            <person name="Geppert A."/>
            <person name="Wolf J."/>
            <person name="Neumann-Schaal M."/>
            <person name="Muesken M."/>
            <person name="Overmann J."/>
        </authorList>
    </citation>
    <scope>NUCLEOTIDE SEQUENCE</scope>
    <source>
        <strain evidence="7">AEG42_29</strain>
    </source>
</reference>
<dbReference type="InterPro" id="IPR016171">
    <property type="entry name" value="Vanillyl_alc_oxidase_C-sub2"/>
</dbReference>
<dbReference type="PROSITE" id="PS51387">
    <property type="entry name" value="FAD_PCMH"/>
    <property type="match status" value="1"/>
</dbReference>
<dbReference type="SUPFAM" id="SSF56176">
    <property type="entry name" value="FAD-binding/transporter-associated domain-like"/>
    <property type="match status" value="1"/>
</dbReference>
<dbReference type="InterPro" id="IPR006094">
    <property type="entry name" value="Oxid_FAD_bind_N"/>
</dbReference>
<evidence type="ECO:0000256" key="4">
    <source>
        <dbReference type="ARBA" id="ARBA00022827"/>
    </source>
</evidence>
<comment type="similarity">
    <text evidence="2">Belongs to the FAD-binding oxidoreductase/transferase type 4 family.</text>
</comment>